<dbReference type="AlphaFoldDB" id="A0A1V9Z0R4"/>
<evidence type="ECO:0000313" key="2">
    <source>
        <dbReference type="EMBL" id="OQR91586.1"/>
    </source>
</evidence>
<gene>
    <name evidence="2" type="ORF">ACHHYP_04561</name>
</gene>
<comment type="caution">
    <text evidence="2">The sequence shown here is derived from an EMBL/GenBank/DDBJ whole genome shotgun (WGS) entry which is preliminary data.</text>
</comment>
<dbReference type="PROSITE" id="PS50106">
    <property type="entry name" value="PDZ"/>
    <property type="match status" value="1"/>
</dbReference>
<dbReference type="SMART" id="SM00228">
    <property type="entry name" value="PDZ"/>
    <property type="match status" value="1"/>
</dbReference>
<dbReference type="InterPro" id="IPR036034">
    <property type="entry name" value="PDZ_sf"/>
</dbReference>
<organism evidence="2 3">
    <name type="scientific">Achlya hypogyna</name>
    <name type="common">Oomycete</name>
    <name type="synonym">Protoachlya hypogyna</name>
    <dbReference type="NCBI Taxonomy" id="1202772"/>
    <lineage>
        <taxon>Eukaryota</taxon>
        <taxon>Sar</taxon>
        <taxon>Stramenopiles</taxon>
        <taxon>Oomycota</taxon>
        <taxon>Saprolegniomycetes</taxon>
        <taxon>Saprolegniales</taxon>
        <taxon>Achlyaceae</taxon>
        <taxon>Achlya</taxon>
    </lineage>
</organism>
<evidence type="ECO:0000313" key="3">
    <source>
        <dbReference type="Proteomes" id="UP000243579"/>
    </source>
</evidence>
<accession>A0A1V9Z0R4</accession>
<dbReference type="STRING" id="1202772.A0A1V9Z0R4"/>
<feature type="domain" description="PDZ" evidence="1">
    <location>
        <begin position="34"/>
        <end position="112"/>
    </location>
</feature>
<reference evidence="2 3" key="1">
    <citation type="journal article" date="2014" name="Genome Biol. Evol.">
        <title>The secreted proteins of Achlya hypogyna and Thraustotheca clavata identify the ancestral oomycete secretome and reveal gene acquisitions by horizontal gene transfer.</title>
        <authorList>
            <person name="Misner I."/>
            <person name="Blouin N."/>
            <person name="Leonard G."/>
            <person name="Richards T.A."/>
            <person name="Lane C.E."/>
        </authorList>
    </citation>
    <scope>NUCLEOTIDE SEQUENCE [LARGE SCALE GENOMIC DNA]</scope>
    <source>
        <strain evidence="2 3">ATCC 48635</strain>
    </source>
</reference>
<dbReference type="OrthoDB" id="66912at2759"/>
<keyword evidence="3" id="KW-1185">Reference proteome</keyword>
<evidence type="ECO:0000259" key="1">
    <source>
        <dbReference type="PROSITE" id="PS50106"/>
    </source>
</evidence>
<name>A0A1V9Z0R4_ACHHY</name>
<dbReference type="Proteomes" id="UP000243579">
    <property type="component" value="Unassembled WGS sequence"/>
</dbReference>
<dbReference type="InterPro" id="IPR001478">
    <property type="entry name" value="PDZ"/>
</dbReference>
<sequence>MAFTSRWSDPLTTLRCEDDADAVVAFEWCGEPLEVQLERSRAGRYQAVEVLWTAGRLGLTFGTDAGFGAVVVKRATPGGLGASAGVRPGHQLVAANDAAVDAATYDETMLLISTGVEAGLPQRLRFLPPPAPFMVRSLPTHGALAAAGVSTDHALARVNGVATQYMSVDDLDAALRQASKPCVLSFVFVERPRARSRASSQPSSPASPPMQTALLLGAISVALCT</sequence>
<protein>
    <recommendedName>
        <fullName evidence="1">PDZ domain-containing protein</fullName>
    </recommendedName>
</protein>
<dbReference type="EMBL" id="JNBR01000515">
    <property type="protein sequence ID" value="OQR91586.1"/>
    <property type="molecule type" value="Genomic_DNA"/>
</dbReference>
<dbReference type="SUPFAM" id="SSF50156">
    <property type="entry name" value="PDZ domain-like"/>
    <property type="match status" value="1"/>
</dbReference>
<proteinExistence type="predicted"/>
<dbReference type="Gene3D" id="2.30.42.10">
    <property type="match status" value="1"/>
</dbReference>